<protein>
    <submittedName>
        <fullName evidence="4">Nucleoside-diphosphate-sugar epimerase family protein</fullName>
    </submittedName>
</protein>
<dbReference type="PANTHER" id="PTHR42748">
    <property type="entry name" value="NITROGEN METABOLITE REPRESSION PROTEIN NMRA FAMILY MEMBER"/>
    <property type="match status" value="1"/>
</dbReference>
<comment type="similarity">
    <text evidence="1">Belongs to the NmrA-type oxidoreductase family.</text>
</comment>
<dbReference type="Pfam" id="PF05368">
    <property type="entry name" value="NmrA"/>
    <property type="match status" value="1"/>
</dbReference>
<evidence type="ECO:0000313" key="4">
    <source>
        <dbReference type="EMBL" id="KAF2867641.1"/>
    </source>
</evidence>
<evidence type="ECO:0000313" key="5">
    <source>
        <dbReference type="Proteomes" id="UP000481861"/>
    </source>
</evidence>
<keyword evidence="2" id="KW-0521">NADP</keyword>
<comment type="caution">
    <text evidence="4">The sequence shown here is derived from an EMBL/GenBank/DDBJ whole genome shotgun (WGS) entry which is preliminary data.</text>
</comment>
<organism evidence="4 5">
    <name type="scientific">Massariosphaeria phaeospora</name>
    <dbReference type="NCBI Taxonomy" id="100035"/>
    <lineage>
        <taxon>Eukaryota</taxon>
        <taxon>Fungi</taxon>
        <taxon>Dikarya</taxon>
        <taxon>Ascomycota</taxon>
        <taxon>Pezizomycotina</taxon>
        <taxon>Dothideomycetes</taxon>
        <taxon>Pleosporomycetidae</taxon>
        <taxon>Pleosporales</taxon>
        <taxon>Pleosporales incertae sedis</taxon>
        <taxon>Massariosphaeria</taxon>
    </lineage>
</organism>
<proteinExistence type="inferred from homology"/>
<dbReference type="EMBL" id="JAADJZ010000022">
    <property type="protein sequence ID" value="KAF2867641.1"/>
    <property type="molecule type" value="Genomic_DNA"/>
</dbReference>
<dbReference type="Gene3D" id="3.90.25.10">
    <property type="entry name" value="UDP-galactose 4-epimerase, domain 1"/>
    <property type="match status" value="1"/>
</dbReference>
<sequence>MATPHTILVVGATGNQGSATIAALTALPIQTTPLHILALTRSISSQKAQTLQKTHPAITLVEGDVCNPTPILSSHPTITSIFLVTTPPADEAQAIPLINAAIAAGIPHIVFSSADRGGETRSWETPTPIPHFAAKQRIELHLRDVCVGTSTSWTVLRPVGFMDNYAPGAFGSMMAGLWSTMAADRKMALVSVADIGRVAASAIVEPERWKGRAVGIAGDELTFAEANAVFREVVGYDMPRTWALVSWGVRWSVEDARKSMRWFEDVGFGVDGSVLRAEGFEVQSFEDWVRGSGHWTVKS</sequence>
<evidence type="ECO:0000256" key="2">
    <source>
        <dbReference type="ARBA" id="ARBA00022857"/>
    </source>
</evidence>
<dbReference type="Proteomes" id="UP000481861">
    <property type="component" value="Unassembled WGS sequence"/>
</dbReference>
<dbReference type="InterPro" id="IPR008030">
    <property type="entry name" value="NmrA-like"/>
</dbReference>
<dbReference type="InterPro" id="IPR036291">
    <property type="entry name" value="NAD(P)-bd_dom_sf"/>
</dbReference>
<dbReference type="Gene3D" id="3.40.50.720">
    <property type="entry name" value="NAD(P)-binding Rossmann-like Domain"/>
    <property type="match status" value="1"/>
</dbReference>
<dbReference type="PANTHER" id="PTHR42748:SF7">
    <property type="entry name" value="NMRA LIKE REDOX SENSOR 1-RELATED"/>
    <property type="match status" value="1"/>
</dbReference>
<keyword evidence="5" id="KW-1185">Reference proteome</keyword>
<dbReference type="OrthoDB" id="9997102at2759"/>
<dbReference type="AlphaFoldDB" id="A0A7C8M4M1"/>
<gene>
    <name evidence="4" type="ORF">BDV95DRAFT_610553</name>
</gene>
<reference evidence="4 5" key="1">
    <citation type="submission" date="2020-01" db="EMBL/GenBank/DDBJ databases">
        <authorList>
            <consortium name="DOE Joint Genome Institute"/>
            <person name="Haridas S."/>
            <person name="Albert R."/>
            <person name="Binder M."/>
            <person name="Bloem J."/>
            <person name="Labutti K."/>
            <person name="Salamov A."/>
            <person name="Andreopoulos B."/>
            <person name="Baker S.E."/>
            <person name="Barry K."/>
            <person name="Bills G."/>
            <person name="Bluhm B.H."/>
            <person name="Cannon C."/>
            <person name="Castanera R."/>
            <person name="Culley D.E."/>
            <person name="Daum C."/>
            <person name="Ezra D."/>
            <person name="Gonzalez J.B."/>
            <person name="Henrissat B."/>
            <person name="Kuo A."/>
            <person name="Liang C."/>
            <person name="Lipzen A."/>
            <person name="Lutzoni F."/>
            <person name="Magnuson J."/>
            <person name="Mondo S."/>
            <person name="Nolan M."/>
            <person name="Ohm R."/>
            <person name="Pangilinan J."/>
            <person name="Park H.-J.H."/>
            <person name="Ramirez L."/>
            <person name="Alfaro M."/>
            <person name="Sun H."/>
            <person name="Tritt A."/>
            <person name="Yoshinaga Y."/>
            <person name="Zwiers L.-H.L."/>
            <person name="Turgeon B.G."/>
            <person name="Goodwin S.B."/>
            <person name="Spatafora J.W."/>
            <person name="Crous P.W."/>
            <person name="Grigoriev I.V."/>
        </authorList>
    </citation>
    <scope>NUCLEOTIDE SEQUENCE [LARGE SCALE GENOMIC DNA]</scope>
    <source>
        <strain evidence="4 5">CBS 611.86</strain>
    </source>
</reference>
<dbReference type="GO" id="GO:0005634">
    <property type="term" value="C:nucleus"/>
    <property type="evidence" value="ECO:0007669"/>
    <property type="project" value="TreeGrafter"/>
</dbReference>
<dbReference type="InterPro" id="IPR051164">
    <property type="entry name" value="NmrA-like_oxidored"/>
</dbReference>
<feature type="domain" description="NmrA-like" evidence="3">
    <location>
        <begin position="5"/>
        <end position="237"/>
    </location>
</feature>
<dbReference type="SUPFAM" id="SSF51735">
    <property type="entry name" value="NAD(P)-binding Rossmann-fold domains"/>
    <property type="match status" value="1"/>
</dbReference>
<accession>A0A7C8M4M1</accession>
<evidence type="ECO:0000256" key="1">
    <source>
        <dbReference type="ARBA" id="ARBA00006328"/>
    </source>
</evidence>
<evidence type="ECO:0000259" key="3">
    <source>
        <dbReference type="Pfam" id="PF05368"/>
    </source>
</evidence>
<name>A0A7C8M4M1_9PLEO</name>